<dbReference type="PANTHER" id="PTHR48034">
    <property type="entry name" value="TRANSFORMER-2 SEX-DETERMINING PROTEIN-RELATED"/>
    <property type="match status" value="1"/>
</dbReference>
<organism evidence="4 5">
    <name type="scientific">Marasmius crinis-equi</name>
    <dbReference type="NCBI Taxonomy" id="585013"/>
    <lineage>
        <taxon>Eukaryota</taxon>
        <taxon>Fungi</taxon>
        <taxon>Dikarya</taxon>
        <taxon>Basidiomycota</taxon>
        <taxon>Agaricomycotina</taxon>
        <taxon>Agaricomycetes</taxon>
        <taxon>Agaricomycetidae</taxon>
        <taxon>Agaricales</taxon>
        <taxon>Marasmiineae</taxon>
        <taxon>Marasmiaceae</taxon>
        <taxon>Marasmius</taxon>
    </lineage>
</organism>
<accession>A0ABR3FH84</accession>
<dbReference type="SMART" id="SM00360">
    <property type="entry name" value="RRM"/>
    <property type="match status" value="1"/>
</dbReference>
<gene>
    <name evidence="4" type="ORF">V5O48_007230</name>
</gene>
<dbReference type="InterPro" id="IPR050441">
    <property type="entry name" value="RBM"/>
</dbReference>
<dbReference type="InterPro" id="IPR012677">
    <property type="entry name" value="Nucleotide-bd_a/b_plait_sf"/>
</dbReference>
<dbReference type="Gene3D" id="3.30.70.330">
    <property type="match status" value="1"/>
</dbReference>
<protein>
    <recommendedName>
        <fullName evidence="3">RRM domain-containing protein</fullName>
    </recommendedName>
</protein>
<proteinExistence type="predicted"/>
<evidence type="ECO:0000256" key="2">
    <source>
        <dbReference type="SAM" id="MobiDB-lite"/>
    </source>
</evidence>
<dbReference type="SUPFAM" id="SSF54928">
    <property type="entry name" value="RNA-binding domain, RBD"/>
    <property type="match status" value="1"/>
</dbReference>
<dbReference type="PROSITE" id="PS50102">
    <property type="entry name" value="RRM"/>
    <property type="match status" value="1"/>
</dbReference>
<keyword evidence="5" id="KW-1185">Reference proteome</keyword>
<feature type="region of interest" description="Disordered" evidence="2">
    <location>
        <begin position="1"/>
        <end position="40"/>
    </location>
</feature>
<evidence type="ECO:0000313" key="5">
    <source>
        <dbReference type="Proteomes" id="UP001465976"/>
    </source>
</evidence>
<comment type="caution">
    <text evidence="4">The sequence shown here is derived from an EMBL/GenBank/DDBJ whole genome shotgun (WGS) entry which is preliminary data.</text>
</comment>
<sequence length="188" mass="20257">MSVDNGSGRRADSRSGSPIREHRRGRDDPESANRGNNLHVRGLSRSVDSRLLEETFTQAGRVVKAEVMYDPQTRESRGFGFVTMESPEEAEAAIAALSGTQLSGRAITIEKLSGPMTLVHMTVATLVIILPDADVLVHARETEIMADAERGIMTTTTGGITEIGIEMKIEDTDGLTLSAIIQGATFVM</sequence>
<evidence type="ECO:0000313" key="4">
    <source>
        <dbReference type="EMBL" id="KAL0574723.1"/>
    </source>
</evidence>
<dbReference type="Pfam" id="PF00076">
    <property type="entry name" value="RRM_1"/>
    <property type="match status" value="1"/>
</dbReference>
<name>A0ABR3FH84_9AGAR</name>
<dbReference type="EMBL" id="JBAHYK010000373">
    <property type="protein sequence ID" value="KAL0574723.1"/>
    <property type="molecule type" value="Genomic_DNA"/>
</dbReference>
<keyword evidence="1" id="KW-0694">RNA-binding</keyword>
<feature type="domain" description="RRM" evidence="3">
    <location>
        <begin position="36"/>
        <end position="114"/>
    </location>
</feature>
<dbReference type="InterPro" id="IPR035979">
    <property type="entry name" value="RBD_domain_sf"/>
</dbReference>
<evidence type="ECO:0000259" key="3">
    <source>
        <dbReference type="PROSITE" id="PS50102"/>
    </source>
</evidence>
<dbReference type="InterPro" id="IPR000504">
    <property type="entry name" value="RRM_dom"/>
</dbReference>
<evidence type="ECO:0000256" key="1">
    <source>
        <dbReference type="PROSITE-ProRule" id="PRU00176"/>
    </source>
</evidence>
<reference evidence="4 5" key="1">
    <citation type="submission" date="2024-02" db="EMBL/GenBank/DDBJ databases">
        <title>A draft genome for the cacao thread blight pathogen Marasmius crinis-equi.</title>
        <authorList>
            <person name="Cohen S.P."/>
            <person name="Baruah I.K."/>
            <person name="Amoako-Attah I."/>
            <person name="Bukari Y."/>
            <person name="Meinhardt L.W."/>
            <person name="Bailey B.A."/>
        </authorList>
    </citation>
    <scope>NUCLEOTIDE SEQUENCE [LARGE SCALE GENOMIC DNA]</scope>
    <source>
        <strain evidence="4 5">GH-76</strain>
    </source>
</reference>
<dbReference type="Proteomes" id="UP001465976">
    <property type="component" value="Unassembled WGS sequence"/>
</dbReference>